<accession>A0ABY9XNF8</accession>
<proteinExistence type="predicted"/>
<dbReference type="Proteomes" id="UP001300348">
    <property type="component" value="Chromosome"/>
</dbReference>
<evidence type="ECO:0000313" key="2">
    <source>
        <dbReference type="Proteomes" id="UP001300348"/>
    </source>
</evidence>
<keyword evidence="2" id="KW-1185">Reference proteome</keyword>
<dbReference type="RefSeq" id="WP_189758357.1">
    <property type="nucleotide sequence ID" value="NZ_CAWPOC010000018.1"/>
</dbReference>
<protein>
    <submittedName>
        <fullName evidence="1">Uncharacterized protein</fullName>
    </submittedName>
</protein>
<dbReference type="GeneID" id="88855948"/>
<name>A0ABY9XNF8_9GAMM</name>
<evidence type="ECO:0000313" key="1">
    <source>
        <dbReference type="EMBL" id="WNH04021.1"/>
    </source>
</evidence>
<sequence length="58" mass="6345">MEGGSSELLGTPPVYPPIQMGTHWGLLNPPFTLLSLPLANFQRRGSRTVGDKRNVRLA</sequence>
<dbReference type="EMBL" id="CP133647">
    <property type="protein sequence ID" value="WNH04021.1"/>
    <property type="molecule type" value="Genomic_DNA"/>
</dbReference>
<reference evidence="1 2" key="1">
    <citation type="journal article" date="2023" name="Access Microbiol">
        <title>The genome of a steinernematid-associated Pseudomonas piscis bacterium encodes the biosynthesis of insect toxins.</title>
        <authorList>
            <person name="Awori R.M."/>
            <person name="Hendre P."/>
            <person name="Amugune N.O."/>
        </authorList>
    </citation>
    <scope>NUCLEOTIDE SEQUENCE [LARGE SCALE GENOMIC DNA]</scope>
    <source>
        <strain evidence="1 2">97</strain>
    </source>
</reference>
<gene>
    <name evidence="1" type="ORF">QL112_010285</name>
</gene>
<organism evidence="1 2">
    <name type="scientific">Xenorhabdus griffiniae</name>
    <dbReference type="NCBI Taxonomy" id="351672"/>
    <lineage>
        <taxon>Bacteria</taxon>
        <taxon>Pseudomonadati</taxon>
        <taxon>Pseudomonadota</taxon>
        <taxon>Gammaproteobacteria</taxon>
        <taxon>Enterobacterales</taxon>
        <taxon>Morganellaceae</taxon>
        <taxon>Xenorhabdus</taxon>
    </lineage>
</organism>